<dbReference type="SUPFAM" id="SSF52540">
    <property type="entry name" value="P-loop containing nucleoside triphosphate hydrolases"/>
    <property type="match status" value="1"/>
</dbReference>
<dbReference type="RefSeq" id="WP_048929159.1">
    <property type="nucleotide sequence ID" value="NZ_KQ235875.1"/>
</dbReference>
<dbReference type="GeneID" id="93165488"/>
<name>A0A0J9DZY6_9FIRM</name>
<dbReference type="Pfam" id="PF13189">
    <property type="entry name" value="Cytidylate_kin2"/>
    <property type="match status" value="1"/>
</dbReference>
<reference evidence="1 2" key="1">
    <citation type="submission" date="2011-04" db="EMBL/GenBank/DDBJ databases">
        <title>The Genome Sequence of Clostridium citroniae WAL-19142.</title>
        <authorList>
            <consortium name="The Broad Institute Genome Sequencing Platform"/>
            <person name="Earl A."/>
            <person name="Ward D."/>
            <person name="Feldgarden M."/>
            <person name="Gevers D."/>
            <person name="Warren Y.A."/>
            <person name="Tyrrell K.L."/>
            <person name="Citron D.M."/>
            <person name="Goldstein E.J."/>
            <person name="Daigneault M."/>
            <person name="Allen-Vercoe E."/>
            <person name="Young S.K."/>
            <person name="Zeng Q."/>
            <person name="Gargeya S."/>
            <person name="Fitzgerald M."/>
            <person name="Haas B."/>
            <person name="Abouelleil A."/>
            <person name="Alvarado L."/>
            <person name="Arachchi H.M."/>
            <person name="Berlin A."/>
            <person name="Brown A."/>
            <person name="Chapman S.B."/>
            <person name="Chen Z."/>
            <person name="Dunbar C."/>
            <person name="Freedman E."/>
            <person name="Gearin G."/>
            <person name="Gellesch M."/>
            <person name="Goldberg J."/>
            <person name="Griggs A."/>
            <person name="Gujja S."/>
            <person name="Heilman E.R."/>
            <person name="Heiman D."/>
            <person name="Howarth C."/>
            <person name="Larson L."/>
            <person name="Lui A."/>
            <person name="MacDonald P.J."/>
            <person name="Mehta T."/>
            <person name="Montmayeur A."/>
            <person name="Murphy C."/>
            <person name="Neiman D."/>
            <person name="Pearson M."/>
            <person name="Priest M."/>
            <person name="Roberts A."/>
            <person name="Saif S."/>
            <person name="Shea T."/>
            <person name="Shenoy N."/>
            <person name="Sisk P."/>
            <person name="Stolte C."/>
            <person name="Sykes S."/>
            <person name="White J."/>
            <person name="Yandava C."/>
            <person name="Wortman J."/>
            <person name="Nusbaum C."/>
            <person name="Birren B."/>
        </authorList>
    </citation>
    <scope>NUCLEOTIDE SEQUENCE [LARGE SCALE GENOMIC DNA]</scope>
    <source>
        <strain evidence="1 2">WAL-19142</strain>
    </source>
</reference>
<evidence type="ECO:0008006" key="3">
    <source>
        <dbReference type="Google" id="ProtNLM"/>
    </source>
</evidence>
<comment type="caution">
    <text evidence="1">The sequence shown here is derived from an EMBL/GenBank/DDBJ whole genome shotgun (WGS) entry which is preliminary data.</text>
</comment>
<gene>
    <name evidence="1" type="ORF">HMPREF9470_00657</name>
</gene>
<evidence type="ECO:0000313" key="2">
    <source>
        <dbReference type="Proteomes" id="UP000037392"/>
    </source>
</evidence>
<dbReference type="Gene3D" id="3.40.50.300">
    <property type="entry name" value="P-loop containing nucleotide triphosphate hydrolases"/>
    <property type="match status" value="1"/>
</dbReference>
<dbReference type="OrthoDB" id="9781180at2"/>
<organism evidence="1 2">
    <name type="scientific">[Clostridium] citroniae WAL-19142</name>
    <dbReference type="NCBI Taxonomy" id="742734"/>
    <lineage>
        <taxon>Bacteria</taxon>
        <taxon>Bacillati</taxon>
        <taxon>Bacillota</taxon>
        <taxon>Clostridia</taxon>
        <taxon>Lachnospirales</taxon>
        <taxon>Lachnospiraceae</taxon>
        <taxon>Enterocloster</taxon>
    </lineage>
</organism>
<proteinExistence type="predicted"/>
<dbReference type="AlphaFoldDB" id="A0A0J9DZY6"/>
<dbReference type="PATRIC" id="fig|742734.4.peg.701"/>
<dbReference type="EMBL" id="ADLK01000078">
    <property type="protein sequence ID" value="KMW08760.1"/>
    <property type="molecule type" value="Genomic_DNA"/>
</dbReference>
<accession>A0A0J9DZY6</accession>
<sequence length="220" mass="25057">MNAKNTAYQITGRRRSCITIDRQYGSGGREVGRILSQKLGIPFYDGELLLLAAERFGLNPGRLREKDETRSKSLLHDIAMFAGSLQNYGQMFEPYQMFEAVSETIRRLAMEGPAIFMGRCADTVLKEVCASLDIFIYASSMEERVSRIRATDHVPAKNTETYIRKKDQQRREYYKMFAEKEWGKMENYDICLNTSSFGYEGCADTIAAMADRAGSGRKKE</sequence>
<evidence type="ECO:0000313" key="1">
    <source>
        <dbReference type="EMBL" id="KMW08760.1"/>
    </source>
</evidence>
<protein>
    <recommendedName>
        <fullName evidence="3">Cytidylate kinase</fullName>
    </recommendedName>
</protein>
<dbReference type="InterPro" id="IPR027417">
    <property type="entry name" value="P-loop_NTPase"/>
</dbReference>
<dbReference type="Proteomes" id="UP000037392">
    <property type="component" value="Unassembled WGS sequence"/>
</dbReference>